<organism evidence="5 6">
    <name type="scientific">Nocardiopsis ansamitocini</name>
    <dbReference type="NCBI Taxonomy" id="1670832"/>
    <lineage>
        <taxon>Bacteria</taxon>
        <taxon>Bacillati</taxon>
        <taxon>Actinomycetota</taxon>
        <taxon>Actinomycetes</taxon>
        <taxon>Streptosporangiales</taxon>
        <taxon>Nocardiopsidaceae</taxon>
        <taxon>Nocardiopsis</taxon>
    </lineage>
</organism>
<keyword evidence="1" id="KW-0238">DNA-binding</keyword>
<evidence type="ECO:0000259" key="4">
    <source>
        <dbReference type="Pfam" id="PF23359"/>
    </source>
</evidence>
<dbReference type="AlphaFoldDB" id="A0A9W6P4J3"/>
<dbReference type="InterPro" id="IPR055370">
    <property type="entry name" value="Lsr2_DNA-bd"/>
</dbReference>
<feature type="region of interest" description="Disordered" evidence="2">
    <location>
        <begin position="54"/>
        <end position="93"/>
    </location>
</feature>
<sequence>MLIDDLDGDEAQETVSFGIDGTGYEIDLKTQNASRLRDALAPFVHAARKVPAKPGRMVRGAKSRNAPTREHSADIRSWAQANDKPVSDRGRIPQTIVDEYNAAHG</sequence>
<evidence type="ECO:0000313" key="5">
    <source>
        <dbReference type="EMBL" id="GLU46956.1"/>
    </source>
</evidence>
<dbReference type="Gene3D" id="4.10.320.10">
    <property type="entry name" value="E3-binding domain"/>
    <property type="match status" value="1"/>
</dbReference>
<evidence type="ECO:0000256" key="2">
    <source>
        <dbReference type="SAM" id="MobiDB-lite"/>
    </source>
</evidence>
<dbReference type="GO" id="GO:0003677">
    <property type="term" value="F:DNA binding"/>
    <property type="evidence" value="ECO:0007669"/>
    <property type="project" value="UniProtKB-KW"/>
</dbReference>
<reference evidence="5" key="1">
    <citation type="submission" date="2023-02" db="EMBL/GenBank/DDBJ databases">
        <title>Nocardiopsis ansamitocini NBRC 112285.</title>
        <authorList>
            <person name="Ichikawa N."/>
            <person name="Sato H."/>
            <person name="Tonouchi N."/>
        </authorList>
    </citation>
    <scope>NUCLEOTIDE SEQUENCE</scope>
    <source>
        <strain evidence="5">NBRC 112285</strain>
    </source>
</reference>
<comment type="caution">
    <text evidence="5">The sequence shown here is derived from an EMBL/GenBank/DDBJ whole genome shotgun (WGS) entry which is preliminary data.</text>
</comment>
<dbReference type="Pfam" id="PF23359">
    <property type="entry name" value="Lsr2_DNA-bd"/>
    <property type="match status" value="1"/>
</dbReference>
<dbReference type="GO" id="GO:0016746">
    <property type="term" value="F:acyltransferase activity"/>
    <property type="evidence" value="ECO:0007669"/>
    <property type="project" value="InterPro"/>
</dbReference>
<dbReference type="Proteomes" id="UP001165092">
    <property type="component" value="Unassembled WGS sequence"/>
</dbReference>
<protein>
    <submittedName>
        <fullName evidence="5">Lsr2 family protein</fullName>
    </submittedName>
</protein>
<feature type="domain" description="Lsr2 DNA-binding" evidence="4">
    <location>
        <begin position="68"/>
        <end position="103"/>
    </location>
</feature>
<dbReference type="InterPro" id="IPR042261">
    <property type="entry name" value="Lsr2-like_dimerization"/>
</dbReference>
<evidence type="ECO:0000259" key="3">
    <source>
        <dbReference type="Pfam" id="PF11774"/>
    </source>
</evidence>
<proteinExistence type="predicted"/>
<dbReference type="EMBL" id="BSQG01000001">
    <property type="protein sequence ID" value="GLU46956.1"/>
    <property type="molecule type" value="Genomic_DNA"/>
</dbReference>
<gene>
    <name evidence="5" type="ORF">Nans01_13070</name>
</gene>
<dbReference type="Gene3D" id="3.30.60.230">
    <property type="entry name" value="Lsr2, dimerization domain"/>
    <property type="match status" value="1"/>
</dbReference>
<accession>A0A9W6P4J3</accession>
<keyword evidence="6" id="KW-1185">Reference proteome</keyword>
<dbReference type="InterPro" id="IPR036625">
    <property type="entry name" value="E3-bd_dom_sf"/>
</dbReference>
<feature type="domain" description="Lsr2 dimerization" evidence="3">
    <location>
        <begin position="2"/>
        <end position="50"/>
    </location>
</feature>
<dbReference type="InterPro" id="IPR024412">
    <property type="entry name" value="Lsr2_dim_dom"/>
</dbReference>
<evidence type="ECO:0000313" key="6">
    <source>
        <dbReference type="Proteomes" id="UP001165092"/>
    </source>
</evidence>
<evidence type="ECO:0000256" key="1">
    <source>
        <dbReference type="ARBA" id="ARBA00023125"/>
    </source>
</evidence>
<name>A0A9W6P4J3_9ACTN</name>
<dbReference type="Pfam" id="PF11774">
    <property type="entry name" value="Lsr2"/>
    <property type="match status" value="1"/>
</dbReference>